<organism evidence="6 7">
    <name type="scientific">Amazona guildingii</name>
    <dbReference type="NCBI Taxonomy" id="175529"/>
    <lineage>
        <taxon>Eukaryota</taxon>
        <taxon>Metazoa</taxon>
        <taxon>Chordata</taxon>
        <taxon>Craniata</taxon>
        <taxon>Vertebrata</taxon>
        <taxon>Euteleostomi</taxon>
        <taxon>Archelosauria</taxon>
        <taxon>Archosauria</taxon>
        <taxon>Dinosauria</taxon>
        <taxon>Saurischia</taxon>
        <taxon>Theropoda</taxon>
        <taxon>Coelurosauria</taxon>
        <taxon>Aves</taxon>
        <taxon>Neognathae</taxon>
        <taxon>Neoaves</taxon>
        <taxon>Telluraves</taxon>
        <taxon>Australaves</taxon>
        <taxon>Psittaciformes</taxon>
        <taxon>Psittacidae</taxon>
        <taxon>Amazona</taxon>
    </lineage>
</organism>
<accession>A0A7L0M2U1</accession>
<dbReference type="InterPro" id="IPR020066">
    <property type="entry name" value="Cortexin"/>
</dbReference>
<comment type="subcellular location">
    <subcellularLocation>
        <location evidence="1">Membrane</location>
        <topology evidence="1">Single-pass membrane protein</topology>
    </subcellularLocation>
</comment>
<dbReference type="GO" id="GO:0016020">
    <property type="term" value="C:membrane"/>
    <property type="evidence" value="ECO:0007669"/>
    <property type="project" value="UniProtKB-SubCell"/>
</dbReference>
<evidence type="ECO:0000256" key="5">
    <source>
        <dbReference type="SAM" id="Phobius"/>
    </source>
</evidence>
<keyword evidence="4 5" id="KW-0472">Membrane</keyword>
<keyword evidence="3 5" id="KW-1133">Transmembrane helix</keyword>
<feature type="transmembrane region" description="Helical" evidence="5">
    <location>
        <begin position="14"/>
        <end position="32"/>
    </location>
</feature>
<feature type="non-terminal residue" evidence="6">
    <location>
        <position position="55"/>
    </location>
</feature>
<evidence type="ECO:0000313" key="7">
    <source>
        <dbReference type="Proteomes" id="UP000531168"/>
    </source>
</evidence>
<dbReference type="AlphaFoldDB" id="A0A7L0M2U1"/>
<evidence type="ECO:0000256" key="4">
    <source>
        <dbReference type="ARBA" id="ARBA00023136"/>
    </source>
</evidence>
<proteinExistence type="predicted"/>
<keyword evidence="2 5" id="KW-0812">Transmembrane</keyword>
<evidence type="ECO:0000313" key="6">
    <source>
        <dbReference type="EMBL" id="NXK75263.1"/>
    </source>
</evidence>
<reference evidence="6 7" key="1">
    <citation type="submission" date="2019-09" db="EMBL/GenBank/DDBJ databases">
        <title>Bird 10,000 Genomes (B10K) Project - Family phase.</title>
        <authorList>
            <person name="Zhang G."/>
        </authorList>
    </citation>
    <scope>NUCLEOTIDE SEQUENCE [LARGE SCALE GENOMIC DNA]</scope>
    <source>
        <strain evidence="6">B10K-DU-001-46</strain>
        <tissue evidence="6">Muscle</tissue>
    </source>
</reference>
<feature type="non-terminal residue" evidence="6">
    <location>
        <position position="1"/>
    </location>
</feature>
<evidence type="ECO:0000256" key="1">
    <source>
        <dbReference type="ARBA" id="ARBA00004167"/>
    </source>
</evidence>
<gene>
    <name evidence="6" type="primary">Ctxnd2</name>
    <name evidence="6" type="ORF">AMAGUI_R15132</name>
</gene>
<sequence>ESPPAAPAMDVDQGFAMAFAALTFLFLAAMALRCARLVGDPYSAAPTSTCEEEPL</sequence>
<name>A0A7L0M2U1_9PSIT</name>
<protein>
    <submittedName>
        <fullName evidence="6">CTXD2 protein</fullName>
    </submittedName>
</protein>
<evidence type="ECO:0000256" key="3">
    <source>
        <dbReference type="ARBA" id="ARBA00022989"/>
    </source>
</evidence>
<comment type="caution">
    <text evidence="6">The sequence shown here is derived from an EMBL/GenBank/DDBJ whole genome shotgun (WGS) entry which is preliminary data.</text>
</comment>
<keyword evidence="7" id="KW-1185">Reference proteome</keyword>
<dbReference type="Proteomes" id="UP000531168">
    <property type="component" value="Unassembled WGS sequence"/>
</dbReference>
<dbReference type="Pfam" id="PF11057">
    <property type="entry name" value="Cortexin"/>
    <property type="match status" value="1"/>
</dbReference>
<dbReference type="EMBL" id="VXAR01004478">
    <property type="protein sequence ID" value="NXK75263.1"/>
    <property type="molecule type" value="Genomic_DNA"/>
</dbReference>
<evidence type="ECO:0000256" key="2">
    <source>
        <dbReference type="ARBA" id="ARBA00022692"/>
    </source>
</evidence>